<feature type="domain" description="U1-type" evidence="6">
    <location>
        <begin position="130"/>
        <end position="164"/>
    </location>
</feature>
<dbReference type="GO" id="GO:0000398">
    <property type="term" value="P:mRNA splicing, via spliceosome"/>
    <property type="evidence" value="ECO:0007669"/>
    <property type="project" value="InterPro"/>
</dbReference>
<dbReference type="EMBL" id="ASPP01019159">
    <property type="protein sequence ID" value="ETO15415.1"/>
    <property type="molecule type" value="Genomic_DNA"/>
</dbReference>
<keyword evidence="3" id="KW-0862">Zinc</keyword>
<dbReference type="Proteomes" id="UP000023152">
    <property type="component" value="Unassembled WGS sequence"/>
</dbReference>
<protein>
    <recommendedName>
        <fullName evidence="6">U1-type domain-containing protein</fullName>
    </recommendedName>
</protein>
<dbReference type="GO" id="GO:0008270">
    <property type="term" value="F:zinc ion binding"/>
    <property type="evidence" value="ECO:0007669"/>
    <property type="project" value="UniProtKB-KW"/>
</dbReference>
<organism evidence="7 8">
    <name type="scientific">Reticulomyxa filosa</name>
    <dbReference type="NCBI Taxonomy" id="46433"/>
    <lineage>
        <taxon>Eukaryota</taxon>
        <taxon>Sar</taxon>
        <taxon>Rhizaria</taxon>
        <taxon>Retaria</taxon>
        <taxon>Foraminifera</taxon>
        <taxon>Monothalamids</taxon>
        <taxon>Reticulomyxidae</taxon>
        <taxon>Reticulomyxa</taxon>
    </lineage>
</organism>
<keyword evidence="4" id="KW-0539">Nucleus</keyword>
<dbReference type="AlphaFoldDB" id="X6MQS1"/>
<feature type="region of interest" description="Disordered" evidence="5">
    <location>
        <begin position="229"/>
        <end position="249"/>
    </location>
</feature>
<accession>X6MQS1</accession>
<dbReference type="InterPro" id="IPR040107">
    <property type="entry name" value="Snu23"/>
</dbReference>
<reference evidence="7 8" key="1">
    <citation type="journal article" date="2013" name="Curr. Biol.">
        <title>The Genome of the Foraminiferan Reticulomyxa filosa.</title>
        <authorList>
            <person name="Glockner G."/>
            <person name="Hulsmann N."/>
            <person name="Schleicher M."/>
            <person name="Noegel A.A."/>
            <person name="Eichinger L."/>
            <person name="Gallinger C."/>
            <person name="Pawlowski J."/>
            <person name="Sierra R."/>
            <person name="Euteneuer U."/>
            <person name="Pillet L."/>
            <person name="Moustafa A."/>
            <person name="Platzer M."/>
            <person name="Groth M."/>
            <person name="Szafranski K."/>
            <person name="Schliwa M."/>
        </authorList>
    </citation>
    <scope>NUCLEOTIDE SEQUENCE [LARGE SCALE GENOMIC DNA]</scope>
</reference>
<evidence type="ECO:0000313" key="8">
    <source>
        <dbReference type="Proteomes" id="UP000023152"/>
    </source>
</evidence>
<evidence type="ECO:0000256" key="1">
    <source>
        <dbReference type="ARBA" id="ARBA00022723"/>
    </source>
</evidence>
<dbReference type="GO" id="GO:0005681">
    <property type="term" value="C:spliceosomal complex"/>
    <property type="evidence" value="ECO:0007669"/>
    <property type="project" value="InterPro"/>
</dbReference>
<dbReference type="OrthoDB" id="30343at2759"/>
<dbReference type="GO" id="GO:0046540">
    <property type="term" value="C:U4/U6 x U5 tri-snRNP complex"/>
    <property type="evidence" value="ECO:0007669"/>
    <property type="project" value="TreeGrafter"/>
</dbReference>
<dbReference type="SMART" id="SM00451">
    <property type="entry name" value="ZnF_U1"/>
    <property type="match status" value="1"/>
</dbReference>
<evidence type="ECO:0000256" key="3">
    <source>
        <dbReference type="ARBA" id="ARBA00022833"/>
    </source>
</evidence>
<evidence type="ECO:0000256" key="5">
    <source>
        <dbReference type="SAM" id="MobiDB-lite"/>
    </source>
</evidence>
<evidence type="ECO:0000313" key="7">
    <source>
        <dbReference type="EMBL" id="ETO15415.1"/>
    </source>
</evidence>
<dbReference type="InterPro" id="IPR003604">
    <property type="entry name" value="Matrin/U1-like-C_Znf_C2H2"/>
</dbReference>
<comment type="caution">
    <text evidence="7">The sequence shown here is derived from an EMBL/GenBank/DDBJ whole genome shotgun (WGS) entry which is preliminary data.</text>
</comment>
<evidence type="ECO:0000259" key="6">
    <source>
        <dbReference type="SMART" id="SM00451"/>
    </source>
</evidence>
<dbReference type="SUPFAM" id="SSF57667">
    <property type="entry name" value="beta-beta-alpha zinc fingers"/>
    <property type="match status" value="1"/>
</dbReference>
<sequence>MSLNNKNLQLEERKTWDKDKYGRIAKQRAEEENKELLNLDLDTLEKNKHNQHKRVYLEILHDFCLYLSKLCILSTSNLAIPYKMNKKIKKGHRGAIIKRELLKPRNEHVDISAKIGERVVITKDSDLSEMGGWYCHDCKCQLKDSHTYFDHMNGKKHQRKLGMSMKVPNSTLHEVQVALEKHKRTFQEMQSTDAYSITEKLEKKQLHEQQKKKVQKQQQKDMTMLSNKLTNNKNANNNNDKQSTNEVEIEITEEEMDPEMAALGFDFQFGGSNKNK</sequence>
<dbReference type="GO" id="GO:0003676">
    <property type="term" value="F:nucleic acid binding"/>
    <property type="evidence" value="ECO:0007669"/>
    <property type="project" value="InterPro"/>
</dbReference>
<gene>
    <name evidence="7" type="ORF">RFI_21949</name>
</gene>
<name>X6MQS1_RETFI</name>
<dbReference type="PANTHER" id="PTHR45986">
    <property type="entry name" value="ZINC FINGER MATRIN-TYPE PROTEIN 2"/>
    <property type="match status" value="1"/>
</dbReference>
<keyword evidence="2" id="KW-0863">Zinc-finger</keyword>
<keyword evidence="1" id="KW-0479">Metal-binding</keyword>
<dbReference type="PANTHER" id="PTHR45986:SF1">
    <property type="entry name" value="ZINC FINGER MATRIN-TYPE PROTEIN 2"/>
    <property type="match status" value="1"/>
</dbReference>
<dbReference type="OMA" id="WYDHING"/>
<evidence type="ECO:0000256" key="2">
    <source>
        <dbReference type="ARBA" id="ARBA00022771"/>
    </source>
</evidence>
<dbReference type="Gene3D" id="3.30.160.60">
    <property type="entry name" value="Classic Zinc Finger"/>
    <property type="match status" value="1"/>
</dbReference>
<feature type="compositionally biased region" description="Low complexity" evidence="5">
    <location>
        <begin position="229"/>
        <end position="241"/>
    </location>
</feature>
<evidence type="ECO:0000256" key="4">
    <source>
        <dbReference type="ARBA" id="ARBA00023242"/>
    </source>
</evidence>
<dbReference type="InterPro" id="IPR036236">
    <property type="entry name" value="Znf_C2H2_sf"/>
</dbReference>
<keyword evidence="8" id="KW-1185">Reference proteome</keyword>
<proteinExistence type="predicted"/>